<evidence type="ECO:0000313" key="4">
    <source>
        <dbReference type="Proteomes" id="UP001595765"/>
    </source>
</evidence>
<dbReference type="InterPro" id="IPR050090">
    <property type="entry name" value="Tyrosine_recombinase_XerCD"/>
</dbReference>
<keyword evidence="1" id="KW-0233">DNA recombination</keyword>
<keyword evidence="4" id="KW-1185">Reference proteome</keyword>
<dbReference type="PROSITE" id="PS51898">
    <property type="entry name" value="TYR_RECOMBINASE"/>
    <property type="match status" value="1"/>
</dbReference>
<dbReference type="Gene3D" id="1.10.443.10">
    <property type="entry name" value="Intergrase catalytic core"/>
    <property type="match status" value="1"/>
</dbReference>
<evidence type="ECO:0000313" key="3">
    <source>
        <dbReference type="EMBL" id="MFC4034068.1"/>
    </source>
</evidence>
<proteinExistence type="predicted"/>
<evidence type="ECO:0000259" key="2">
    <source>
        <dbReference type="PROSITE" id="PS51898"/>
    </source>
</evidence>
<dbReference type="RefSeq" id="WP_386431588.1">
    <property type="nucleotide sequence ID" value="NZ_JBHSBB010000014.1"/>
</dbReference>
<dbReference type="PANTHER" id="PTHR30349">
    <property type="entry name" value="PHAGE INTEGRASE-RELATED"/>
    <property type="match status" value="1"/>
</dbReference>
<accession>A0ABV8HPY5</accession>
<dbReference type="PANTHER" id="PTHR30349:SF64">
    <property type="entry name" value="PROPHAGE INTEGRASE INTD-RELATED"/>
    <property type="match status" value="1"/>
</dbReference>
<name>A0ABV8HPY5_9ACTN</name>
<dbReference type="InterPro" id="IPR002104">
    <property type="entry name" value="Integrase_catalytic"/>
</dbReference>
<dbReference type="SUPFAM" id="SSF56349">
    <property type="entry name" value="DNA breaking-rejoining enzymes"/>
    <property type="match status" value="1"/>
</dbReference>
<sequence>MLTYDVKIWGIRKRPDRANPYQLRWKVGPQPHSKSYRVKEQADGRRAELLKALRDREQFDVTTGLPSSEFRQLQSPTWFAHACAYARMKWPNASAKHRASIAEALATITPVLVRDSRGTPSRDTLRLALYAWAFRFTRDTETGELKPRNEVETAPAEVAAALEWLARKSVDASELDKATQLRAALDALSLRKDRAKAAETTIHRKYTVFSNALRYAVEREVLTSFPLGKVDWRPPDTDDEIDFRFVPSPRQARSLIAAVREQGSRGEHLEAFFGCLYYAAMRPAEVAALGDHDCILPDSPEDGAPETEWGELILAESRPEVGAGWTDDGQSYEKRGLKRRARKATRSVPIPPVLVGLLRQHRKAYGTAPDGRLFRAAGGGRVRSTEYTDIWKAARQKALSPEDAASPLANVPYSLRHAGVSLWLSSGVEATEVARRAGHSVAVLYRFYAKVINGRQQQDNERIARALAGGAN</sequence>
<dbReference type="InterPro" id="IPR011010">
    <property type="entry name" value="DNA_brk_join_enz"/>
</dbReference>
<protein>
    <submittedName>
        <fullName evidence="3">Tyrosine-type recombinase/integrase</fullName>
    </submittedName>
</protein>
<dbReference type="EMBL" id="JBHSBB010000014">
    <property type="protein sequence ID" value="MFC4034068.1"/>
    <property type="molecule type" value="Genomic_DNA"/>
</dbReference>
<evidence type="ECO:0000256" key="1">
    <source>
        <dbReference type="ARBA" id="ARBA00023172"/>
    </source>
</evidence>
<dbReference type="Proteomes" id="UP001595765">
    <property type="component" value="Unassembled WGS sequence"/>
</dbReference>
<gene>
    <name evidence="3" type="ORF">ACFO3J_21690</name>
</gene>
<feature type="domain" description="Tyr recombinase" evidence="2">
    <location>
        <begin position="241"/>
        <end position="463"/>
    </location>
</feature>
<dbReference type="InterPro" id="IPR013762">
    <property type="entry name" value="Integrase-like_cat_sf"/>
</dbReference>
<organism evidence="3 4">
    <name type="scientific">Streptomyces polygonati</name>
    <dbReference type="NCBI Taxonomy" id="1617087"/>
    <lineage>
        <taxon>Bacteria</taxon>
        <taxon>Bacillati</taxon>
        <taxon>Actinomycetota</taxon>
        <taxon>Actinomycetes</taxon>
        <taxon>Kitasatosporales</taxon>
        <taxon>Streptomycetaceae</taxon>
        <taxon>Streptomyces</taxon>
    </lineage>
</organism>
<reference evidence="4" key="1">
    <citation type="journal article" date="2019" name="Int. J. Syst. Evol. Microbiol.">
        <title>The Global Catalogue of Microorganisms (GCM) 10K type strain sequencing project: providing services to taxonomists for standard genome sequencing and annotation.</title>
        <authorList>
            <consortium name="The Broad Institute Genomics Platform"/>
            <consortium name="The Broad Institute Genome Sequencing Center for Infectious Disease"/>
            <person name="Wu L."/>
            <person name="Ma J."/>
        </authorList>
    </citation>
    <scope>NUCLEOTIDE SEQUENCE [LARGE SCALE GENOMIC DNA]</scope>
    <source>
        <strain evidence="4">CGMCC 4.7237</strain>
    </source>
</reference>
<comment type="caution">
    <text evidence="3">The sequence shown here is derived from an EMBL/GenBank/DDBJ whole genome shotgun (WGS) entry which is preliminary data.</text>
</comment>